<dbReference type="SUPFAM" id="SSF158446">
    <property type="entry name" value="IVS-encoded protein-like"/>
    <property type="match status" value="1"/>
</dbReference>
<evidence type="ECO:0000313" key="2">
    <source>
        <dbReference type="Proteomes" id="UP001589688"/>
    </source>
</evidence>
<accession>A0ABV5ZMF4</accession>
<gene>
    <name evidence="1" type="ORF">ACFFK8_12245</name>
</gene>
<dbReference type="Gene3D" id="1.20.1440.60">
    <property type="entry name" value="23S rRNA-intervening sequence"/>
    <property type="match status" value="1"/>
</dbReference>
<dbReference type="InterPro" id="IPR026354">
    <property type="entry name" value="4helix_suffix_dom"/>
</dbReference>
<protein>
    <submittedName>
        <fullName evidence="1">Four helix bundle suffix domain-containing protein</fullName>
    </submittedName>
</protein>
<comment type="caution">
    <text evidence="1">The sequence shown here is derived from an EMBL/GenBank/DDBJ whole genome shotgun (WGS) entry which is preliminary data.</text>
</comment>
<sequence length="265" mass="31053">MKGSDDSPTNIPMVKLNNNFLPQDGQYQHLLVYKKAECICDLTFYFCHHFLDKYKDRTVDQMIQAARSGKQNIVEGTAASATSKETEIKLMNVAKASHQELLEDYRDYLAHHGFRVWQPGDAKYEQVRRACRAHNDREYYMRDIDKRSDEALANICITLICQEDQMLRNYIEKLKQKFLETGGIKEEMTRGRLAYRQQHPQSHQYPANDHEYARRCDELIRREQAALQREQQLAARERQLAIREQEIARLLRMAGSEGIGEDKQP</sequence>
<evidence type="ECO:0000313" key="1">
    <source>
        <dbReference type="EMBL" id="MFB9898544.1"/>
    </source>
</evidence>
<keyword evidence="2" id="KW-1185">Reference proteome</keyword>
<dbReference type="NCBIfam" id="TIGR04258">
    <property type="entry name" value="4helix_suffix"/>
    <property type="match status" value="1"/>
</dbReference>
<organism evidence="1 2">
    <name type="scientific">Hallella seregens ATCC 51272</name>
    <dbReference type="NCBI Taxonomy" id="1336250"/>
    <lineage>
        <taxon>Bacteria</taxon>
        <taxon>Pseudomonadati</taxon>
        <taxon>Bacteroidota</taxon>
        <taxon>Bacteroidia</taxon>
        <taxon>Bacteroidales</taxon>
        <taxon>Prevotellaceae</taxon>
        <taxon>Hallella</taxon>
    </lineage>
</organism>
<dbReference type="InterPro" id="IPR012657">
    <property type="entry name" value="23S_rRNA-intervening_sequence"/>
</dbReference>
<dbReference type="RefSeq" id="WP_390183273.1">
    <property type="nucleotide sequence ID" value="NZ_JBHLZF010000002.1"/>
</dbReference>
<dbReference type="NCBIfam" id="TIGR02436">
    <property type="entry name" value="four helix bundle protein"/>
    <property type="match status" value="1"/>
</dbReference>
<dbReference type="InterPro" id="IPR036583">
    <property type="entry name" value="23S_rRNA_IVS_sf"/>
</dbReference>
<proteinExistence type="predicted"/>
<dbReference type="EMBL" id="JBHLZF010000002">
    <property type="protein sequence ID" value="MFB9898544.1"/>
    <property type="molecule type" value="Genomic_DNA"/>
</dbReference>
<name>A0ABV5ZMF4_9BACT</name>
<reference evidence="1 2" key="1">
    <citation type="submission" date="2024-09" db="EMBL/GenBank/DDBJ databases">
        <authorList>
            <person name="Sun Q."/>
            <person name="Mori K."/>
        </authorList>
    </citation>
    <scope>NUCLEOTIDE SEQUENCE [LARGE SCALE GENOMIC DNA]</scope>
    <source>
        <strain evidence="1 2">ATCC 51272</strain>
    </source>
</reference>
<dbReference type="Proteomes" id="UP001589688">
    <property type="component" value="Unassembled WGS sequence"/>
</dbReference>